<sequence length="130" mass="14116">MNLQFNNEQFSAATRQFADTAAKINTIAIESAQAVFTAQLNAVQERASATFAFLTEAAQVRDLETAKTLWPKGVQVARENVERAVSTTQEVAEKTTKAAEQLGLIAKGQFEDATAKAEQAVQKVTKAVRK</sequence>
<keyword evidence="3" id="KW-1185">Reference proteome</keyword>
<evidence type="ECO:0000313" key="3">
    <source>
        <dbReference type="Proteomes" id="UP001356170"/>
    </source>
</evidence>
<proteinExistence type="predicted"/>
<accession>A0ABU7UW83</accession>
<protein>
    <submittedName>
        <fullName evidence="2">Phasin family protein</fullName>
    </submittedName>
</protein>
<dbReference type="EMBL" id="JAZHBO010000001">
    <property type="protein sequence ID" value="MEF2154840.1"/>
    <property type="molecule type" value="Genomic_DNA"/>
</dbReference>
<dbReference type="InterPro" id="IPR018968">
    <property type="entry name" value="Phasin"/>
</dbReference>
<gene>
    <name evidence="2" type="ORF">V3390_01110</name>
</gene>
<name>A0ABU7UW83_9GAMM</name>
<organism evidence="2 3">
    <name type="scientific">Aquilutibacter rugosus</name>
    <dbReference type="NCBI Taxonomy" id="3115820"/>
    <lineage>
        <taxon>Bacteria</taxon>
        <taxon>Pseudomonadati</taxon>
        <taxon>Pseudomonadota</taxon>
        <taxon>Gammaproteobacteria</taxon>
        <taxon>Lysobacterales</taxon>
        <taxon>Lysobacteraceae</taxon>
        <taxon>Aquilutibacter</taxon>
    </lineage>
</organism>
<comment type="caution">
    <text evidence="2">The sequence shown here is derived from an EMBL/GenBank/DDBJ whole genome shotgun (WGS) entry which is preliminary data.</text>
</comment>
<evidence type="ECO:0000259" key="1">
    <source>
        <dbReference type="Pfam" id="PF09361"/>
    </source>
</evidence>
<dbReference type="Pfam" id="PF09361">
    <property type="entry name" value="Phasin_2"/>
    <property type="match status" value="1"/>
</dbReference>
<evidence type="ECO:0000313" key="2">
    <source>
        <dbReference type="EMBL" id="MEF2154840.1"/>
    </source>
</evidence>
<dbReference type="Proteomes" id="UP001356170">
    <property type="component" value="Unassembled WGS sequence"/>
</dbReference>
<feature type="domain" description="Phasin" evidence="1">
    <location>
        <begin position="8"/>
        <end position="109"/>
    </location>
</feature>
<dbReference type="RefSeq" id="WP_331702994.1">
    <property type="nucleotide sequence ID" value="NZ_JAZHBO010000001.1"/>
</dbReference>
<reference evidence="2 3" key="1">
    <citation type="submission" date="2024-01" db="EMBL/GenBank/DDBJ databases">
        <title>Novel species of the genus Luteimonas isolated from rivers.</title>
        <authorList>
            <person name="Lu H."/>
        </authorList>
    </citation>
    <scope>NUCLEOTIDE SEQUENCE [LARGE SCALE GENOMIC DNA]</scope>
    <source>
        <strain evidence="2 3">FXH3W</strain>
    </source>
</reference>